<gene>
    <name evidence="1" type="ORF">C8J55DRAFT_493704</name>
</gene>
<sequence>MVGTLVKSCASSSLSVILCTPSALPSMSDSTNVHVGGMKKRTKRVLFSLFIFPHYRETYTVTRPDHSPQTDESGYLVLTPESDLLVRLADFSLKGRPIEKKYIGDGHDQRLAIEPYVRKNAHEYRMSNVVRSETSLIRFGCFDGIKYASQGFDNNQHKSFDYIFRDMCKMQQRSAIRIDNTRNRSEEAVQRLDVARDALNAKVERARGTSDPRACAWSSQIRNNSCFLRDTSCGPEQTTSRQYAPAPTWRIRMGLCNDEKKLNIIVDVMRSINEVENPESSLNMSIQAEVAKARLLESDWQRLQLLVE</sequence>
<evidence type="ECO:0000313" key="2">
    <source>
        <dbReference type="Proteomes" id="UP001150238"/>
    </source>
</evidence>
<reference evidence="1" key="1">
    <citation type="submission" date="2022-08" db="EMBL/GenBank/DDBJ databases">
        <authorList>
            <consortium name="DOE Joint Genome Institute"/>
            <person name="Min B."/>
            <person name="Riley R."/>
            <person name="Sierra-Patev S."/>
            <person name="Naranjo-Ortiz M."/>
            <person name="Looney B."/>
            <person name="Konkel Z."/>
            <person name="Slot J.C."/>
            <person name="Sakamoto Y."/>
            <person name="Steenwyk J.L."/>
            <person name="Rokas A."/>
            <person name="Carro J."/>
            <person name="Camarero S."/>
            <person name="Ferreira P."/>
            <person name="Molpeceres G."/>
            <person name="Ruiz-Duenas F.J."/>
            <person name="Serrano A."/>
            <person name="Henrissat B."/>
            <person name="Drula E."/>
            <person name="Hughes K.W."/>
            <person name="Mata J.L."/>
            <person name="Ishikawa N.K."/>
            <person name="Vargas-Isla R."/>
            <person name="Ushijima S."/>
            <person name="Smith C.A."/>
            <person name="Ahrendt S."/>
            <person name="Andreopoulos W."/>
            <person name="He G."/>
            <person name="Labutti K."/>
            <person name="Lipzen A."/>
            <person name="Ng V."/>
            <person name="Sandor L."/>
            <person name="Barry K."/>
            <person name="Martinez A.T."/>
            <person name="Xiao Y."/>
            <person name="Gibbons J.G."/>
            <person name="Terashima K."/>
            <person name="Hibbett D.S."/>
            <person name="Grigoriev I.V."/>
        </authorList>
    </citation>
    <scope>NUCLEOTIDE SEQUENCE</scope>
    <source>
        <strain evidence="1">Sp2 HRB7682 ss15</strain>
    </source>
</reference>
<organism evidence="1 2">
    <name type="scientific">Lentinula lateritia</name>
    <dbReference type="NCBI Taxonomy" id="40482"/>
    <lineage>
        <taxon>Eukaryota</taxon>
        <taxon>Fungi</taxon>
        <taxon>Dikarya</taxon>
        <taxon>Basidiomycota</taxon>
        <taxon>Agaricomycotina</taxon>
        <taxon>Agaricomycetes</taxon>
        <taxon>Agaricomycetidae</taxon>
        <taxon>Agaricales</taxon>
        <taxon>Marasmiineae</taxon>
        <taxon>Omphalotaceae</taxon>
        <taxon>Lentinula</taxon>
    </lineage>
</organism>
<dbReference type="Proteomes" id="UP001150238">
    <property type="component" value="Unassembled WGS sequence"/>
</dbReference>
<evidence type="ECO:0000313" key="1">
    <source>
        <dbReference type="EMBL" id="KAJ4464893.1"/>
    </source>
</evidence>
<dbReference type="AlphaFoldDB" id="A0A9W9DE35"/>
<comment type="caution">
    <text evidence="1">The sequence shown here is derived from an EMBL/GenBank/DDBJ whole genome shotgun (WGS) entry which is preliminary data.</text>
</comment>
<protein>
    <submittedName>
        <fullName evidence="1">Uncharacterized protein</fullName>
    </submittedName>
</protein>
<name>A0A9W9DE35_9AGAR</name>
<reference evidence="1" key="2">
    <citation type="journal article" date="2023" name="Proc. Natl. Acad. Sci. U.S.A.">
        <title>A global phylogenomic analysis of the shiitake genus Lentinula.</title>
        <authorList>
            <person name="Sierra-Patev S."/>
            <person name="Min B."/>
            <person name="Naranjo-Ortiz M."/>
            <person name="Looney B."/>
            <person name="Konkel Z."/>
            <person name="Slot J.C."/>
            <person name="Sakamoto Y."/>
            <person name="Steenwyk J.L."/>
            <person name="Rokas A."/>
            <person name="Carro J."/>
            <person name="Camarero S."/>
            <person name="Ferreira P."/>
            <person name="Molpeceres G."/>
            <person name="Ruiz-Duenas F.J."/>
            <person name="Serrano A."/>
            <person name="Henrissat B."/>
            <person name="Drula E."/>
            <person name="Hughes K.W."/>
            <person name="Mata J.L."/>
            <person name="Ishikawa N.K."/>
            <person name="Vargas-Isla R."/>
            <person name="Ushijima S."/>
            <person name="Smith C.A."/>
            <person name="Donoghue J."/>
            <person name="Ahrendt S."/>
            <person name="Andreopoulos W."/>
            <person name="He G."/>
            <person name="LaButti K."/>
            <person name="Lipzen A."/>
            <person name="Ng V."/>
            <person name="Riley R."/>
            <person name="Sandor L."/>
            <person name="Barry K."/>
            <person name="Martinez A.T."/>
            <person name="Xiao Y."/>
            <person name="Gibbons J.G."/>
            <person name="Terashima K."/>
            <person name="Grigoriev I.V."/>
            <person name="Hibbett D."/>
        </authorList>
    </citation>
    <scope>NUCLEOTIDE SEQUENCE</scope>
    <source>
        <strain evidence="1">Sp2 HRB7682 ss15</strain>
    </source>
</reference>
<accession>A0A9W9DE35</accession>
<dbReference type="EMBL" id="JANVFS010000055">
    <property type="protein sequence ID" value="KAJ4464893.1"/>
    <property type="molecule type" value="Genomic_DNA"/>
</dbReference>
<proteinExistence type="predicted"/>